<evidence type="ECO:0000256" key="1">
    <source>
        <dbReference type="SAM" id="SignalP"/>
    </source>
</evidence>
<keyword evidence="3" id="KW-1185">Reference proteome</keyword>
<dbReference type="Proteomes" id="UP001309705">
    <property type="component" value="Unassembled WGS sequence"/>
</dbReference>
<evidence type="ECO:0000313" key="2">
    <source>
        <dbReference type="EMBL" id="MEC5343505.1"/>
    </source>
</evidence>
<gene>
    <name evidence="2" type="ORF">VSX58_12970</name>
</gene>
<dbReference type="RefSeq" id="WP_327612872.1">
    <property type="nucleotide sequence ID" value="NZ_JAYWTM010000011.1"/>
</dbReference>
<organism evidence="2 3">
    <name type="scientific">Brenneria populi</name>
    <dbReference type="NCBI Taxonomy" id="1505588"/>
    <lineage>
        <taxon>Bacteria</taxon>
        <taxon>Pseudomonadati</taxon>
        <taxon>Pseudomonadota</taxon>
        <taxon>Gammaproteobacteria</taxon>
        <taxon>Enterobacterales</taxon>
        <taxon>Pectobacteriaceae</taxon>
        <taxon>Brenneria</taxon>
    </lineage>
</organism>
<dbReference type="InterPro" id="IPR025293">
    <property type="entry name" value="YfiR/HmsC-like"/>
</dbReference>
<accession>A0ABU6JSE8</accession>
<feature type="chain" id="PRO_5047377152" evidence="1">
    <location>
        <begin position="23"/>
        <end position="183"/>
    </location>
</feature>
<comment type="caution">
    <text evidence="2">The sequence shown here is derived from an EMBL/GenBank/DDBJ whole genome shotgun (WGS) entry which is preliminary data.</text>
</comment>
<sequence>MMKKWPVFLPFLLLIAIASARAAVSSIEHEMSQVPADKVYQTVAGIISYSHWPVPNKIPTLCIFSSAYFLSSLTAPVSTPKTPIFNAVILENSRDIPPSRCDAVYFGRESEAEQLKITEQLPDYPLLTIAEQNQECTRGSAFCLAFSNKTVSFSVNLDALSRTGIRVSPEVLILARSQNEDHE</sequence>
<reference evidence="2 3" key="1">
    <citation type="journal article" date="2017" name="Int. J. Syst. Evol. Microbiol.">
        <title>Brenneria populi subsp. brevivirga subsp. nov. isolated from symptomatic bark of Populus x euramericana canker, and description of Brenneria populi subsp. populi subsp. nov.</title>
        <authorList>
            <person name="Zheng M.H."/>
            <person name="Piao C.G."/>
            <person name="Xue H."/>
            <person name="Guo M.W."/>
            <person name="Li Y."/>
        </authorList>
    </citation>
    <scope>NUCLEOTIDE SEQUENCE [LARGE SCALE GENOMIC DNA]</scope>
    <source>
        <strain evidence="2 3">D9-5</strain>
    </source>
</reference>
<evidence type="ECO:0000313" key="3">
    <source>
        <dbReference type="Proteomes" id="UP001309705"/>
    </source>
</evidence>
<name>A0ABU6JSE8_9GAMM</name>
<dbReference type="EMBL" id="JAYWTM010000011">
    <property type="protein sequence ID" value="MEC5343505.1"/>
    <property type="molecule type" value="Genomic_DNA"/>
</dbReference>
<proteinExistence type="predicted"/>
<keyword evidence="1" id="KW-0732">Signal</keyword>
<feature type="signal peptide" evidence="1">
    <location>
        <begin position="1"/>
        <end position="22"/>
    </location>
</feature>
<dbReference type="Pfam" id="PF13689">
    <property type="entry name" value="DUF4154"/>
    <property type="match status" value="1"/>
</dbReference>
<protein>
    <submittedName>
        <fullName evidence="2">YfiR family protein</fullName>
    </submittedName>
</protein>